<evidence type="ECO:0000313" key="2">
    <source>
        <dbReference type="Proteomes" id="UP000821865"/>
    </source>
</evidence>
<gene>
    <name evidence="1" type="ORF">HPB49_004462</name>
</gene>
<accession>A0ACB8C788</accession>
<comment type="caution">
    <text evidence="1">The sequence shown here is derived from an EMBL/GenBank/DDBJ whole genome shotgun (WGS) entry which is preliminary data.</text>
</comment>
<organism evidence="1 2">
    <name type="scientific">Dermacentor silvarum</name>
    <name type="common">Tick</name>
    <dbReference type="NCBI Taxonomy" id="543639"/>
    <lineage>
        <taxon>Eukaryota</taxon>
        <taxon>Metazoa</taxon>
        <taxon>Ecdysozoa</taxon>
        <taxon>Arthropoda</taxon>
        <taxon>Chelicerata</taxon>
        <taxon>Arachnida</taxon>
        <taxon>Acari</taxon>
        <taxon>Parasitiformes</taxon>
        <taxon>Ixodida</taxon>
        <taxon>Ixodoidea</taxon>
        <taxon>Ixodidae</taxon>
        <taxon>Rhipicephalinae</taxon>
        <taxon>Dermacentor</taxon>
    </lineage>
</organism>
<sequence length="186" mass="20593">MLKARIENNIVHSPYPKLGVPVCSVYTVVKSFLGVAGSKLAVVDYTTSYTRQELLHALQRYAAGFQSHGLKLGDHVCVHLRNSVDSFVTVFGLIFAGATIILAKTSLTHQGPRWRHSTRGRGEHHKAQMAGLLQLTEEVRSLRDIQQQCLEQERRSQGTNQHLLQLLLAALAHGTSQAPHPFQAPD</sequence>
<reference evidence="1" key="1">
    <citation type="submission" date="2020-05" db="EMBL/GenBank/DDBJ databases">
        <title>Large-scale comparative analyses of tick genomes elucidate their genetic diversity and vector capacities.</title>
        <authorList>
            <person name="Jia N."/>
            <person name="Wang J."/>
            <person name="Shi W."/>
            <person name="Du L."/>
            <person name="Sun Y."/>
            <person name="Zhan W."/>
            <person name="Jiang J."/>
            <person name="Wang Q."/>
            <person name="Zhang B."/>
            <person name="Ji P."/>
            <person name="Sakyi L.B."/>
            <person name="Cui X."/>
            <person name="Yuan T."/>
            <person name="Jiang B."/>
            <person name="Yang W."/>
            <person name="Lam T.T.-Y."/>
            <person name="Chang Q."/>
            <person name="Ding S."/>
            <person name="Wang X."/>
            <person name="Zhu J."/>
            <person name="Ruan X."/>
            <person name="Zhao L."/>
            <person name="Wei J."/>
            <person name="Que T."/>
            <person name="Du C."/>
            <person name="Cheng J."/>
            <person name="Dai P."/>
            <person name="Han X."/>
            <person name="Huang E."/>
            <person name="Gao Y."/>
            <person name="Liu J."/>
            <person name="Shao H."/>
            <person name="Ye R."/>
            <person name="Li L."/>
            <person name="Wei W."/>
            <person name="Wang X."/>
            <person name="Wang C."/>
            <person name="Yang T."/>
            <person name="Huo Q."/>
            <person name="Li W."/>
            <person name="Guo W."/>
            <person name="Chen H."/>
            <person name="Zhou L."/>
            <person name="Ni X."/>
            <person name="Tian J."/>
            <person name="Zhou Y."/>
            <person name="Sheng Y."/>
            <person name="Liu T."/>
            <person name="Pan Y."/>
            <person name="Xia L."/>
            <person name="Li J."/>
            <person name="Zhao F."/>
            <person name="Cao W."/>
        </authorList>
    </citation>
    <scope>NUCLEOTIDE SEQUENCE</scope>
    <source>
        <strain evidence="1">Dsil-2018</strain>
    </source>
</reference>
<name>A0ACB8C788_DERSI</name>
<keyword evidence="2" id="KW-1185">Reference proteome</keyword>
<dbReference type="EMBL" id="CM023477">
    <property type="protein sequence ID" value="KAH7936793.1"/>
    <property type="molecule type" value="Genomic_DNA"/>
</dbReference>
<dbReference type="Proteomes" id="UP000821865">
    <property type="component" value="Chromosome 8"/>
</dbReference>
<protein>
    <submittedName>
        <fullName evidence="1">Uncharacterized protein</fullName>
    </submittedName>
</protein>
<proteinExistence type="predicted"/>
<evidence type="ECO:0000313" key="1">
    <source>
        <dbReference type="EMBL" id="KAH7936793.1"/>
    </source>
</evidence>